<keyword evidence="3" id="KW-0121">Carboxypeptidase</keyword>
<keyword evidence="3" id="KW-0645">Protease</keyword>
<dbReference type="GO" id="GO:0004180">
    <property type="term" value="F:carboxypeptidase activity"/>
    <property type="evidence" value="ECO:0007669"/>
    <property type="project" value="UniProtKB-KW"/>
</dbReference>
<protein>
    <submittedName>
        <fullName evidence="3">D-alanyl-D-alanine carboxypeptidase</fullName>
    </submittedName>
</protein>
<evidence type="ECO:0000313" key="4">
    <source>
        <dbReference type="Proteomes" id="UP000321532"/>
    </source>
</evidence>
<dbReference type="PANTHER" id="PTHR46825">
    <property type="entry name" value="D-ALANYL-D-ALANINE-CARBOXYPEPTIDASE/ENDOPEPTIDASE AMPH"/>
    <property type="match status" value="1"/>
</dbReference>
<gene>
    <name evidence="3" type="ORF">AAE02nite_43260</name>
</gene>
<feature type="domain" description="Beta-lactamase-related" evidence="2">
    <location>
        <begin position="50"/>
        <end position="380"/>
    </location>
</feature>
<dbReference type="Pfam" id="PF00144">
    <property type="entry name" value="Beta-lactamase"/>
    <property type="match status" value="1"/>
</dbReference>
<keyword evidence="3" id="KW-0378">Hydrolase</keyword>
<dbReference type="AlphaFoldDB" id="A0A512B3Y6"/>
<dbReference type="PANTHER" id="PTHR46825:SF7">
    <property type="entry name" value="D-ALANYL-D-ALANINE CARBOXYPEPTIDASE"/>
    <property type="match status" value="1"/>
</dbReference>
<dbReference type="Proteomes" id="UP000321532">
    <property type="component" value="Unassembled WGS sequence"/>
</dbReference>
<dbReference type="RefSeq" id="WP_146903168.1">
    <property type="nucleotide sequence ID" value="NZ_BJYS01000042.1"/>
</dbReference>
<sequence length="393" mass="43487">MVKYILKASAFLSLSLLLSCQEPVIEPTAVCTIAPTTANHPKATVYQSVIDKYIQAGLPGIAVLVRDKNGTWAGSGGQADIKENTPMRPCHISKTASLTKIFIAALTLKLVEEGKLRLEEKLTERLPAKITSNIQNAETATLGSLLNHTSGIFDFSNNDNFYLALLNHPTKKWKPEELLKFAYGQDAKFPTGTSSGYSNTNTVLATMVIEAATGKSHAALLREKILTPLGLSDSYYYWQEALPANGVAQGYFDLYNNNTLVNVSSYNTGTGNGLNGLYCNVFDLQKFIDALLRHKTLLSQSSINTMLTFDDLIENRKYLGLGLFKDYIDGNFKENEFGYGHRGRDLGYSADMFYFPNQDVTVTLLVNYGTNAESNLQDTFLDFRYEIADKAIH</sequence>
<dbReference type="EMBL" id="BJYS01000042">
    <property type="protein sequence ID" value="GEO06662.1"/>
    <property type="molecule type" value="Genomic_DNA"/>
</dbReference>
<evidence type="ECO:0000256" key="1">
    <source>
        <dbReference type="SAM" id="SignalP"/>
    </source>
</evidence>
<evidence type="ECO:0000259" key="2">
    <source>
        <dbReference type="Pfam" id="PF00144"/>
    </source>
</evidence>
<evidence type="ECO:0000313" key="3">
    <source>
        <dbReference type="EMBL" id="GEO06662.1"/>
    </source>
</evidence>
<dbReference type="SUPFAM" id="SSF56601">
    <property type="entry name" value="beta-lactamase/transpeptidase-like"/>
    <property type="match status" value="1"/>
</dbReference>
<dbReference type="InterPro" id="IPR050491">
    <property type="entry name" value="AmpC-like"/>
</dbReference>
<dbReference type="Gene3D" id="3.40.710.10">
    <property type="entry name" value="DD-peptidase/beta-lactamase superfamily"/>
    <property type="match status" value="1"/>
</dbReference>
<keyword evidence="1" id="KW-0732">Signal</keyword>
<feature type="signal peptide" evidence="1">
    <location>
        <begin position="1"/>
        <end position="20"/>
    </location>
</feature>
<dbReference type="InterPro" id="IPR001466">
    <property type="entry name" value="Beta-lactam-related"/>
</dbReference>
<name>A0A512B3Y6_9BACT</name>
<comment type="caution">
    <text evidence="3">The sequence shown here is derived from an EMBL/GenBank/DDBJ whole genome shotgun (WGS) entry which is preliminary data.</text>
</comment>
<dbReference type="PROSITE" id="PS51257">
    <property type="entry name" value="PROKAR_LIPOPROTEIN"/>
    <property type="match status" value="1"/>
</dbReference>
<accession>A0A512B3Y6</accession>
<keyword evidence="4" id="KW-1185">Reference proteome</keyword>
<organism evidence="3 4">
    <name type="scientific">Adhaeribacter aerolatus</name>
    <dbReference type="NCBI Taxonomy" id="670289"/>
    <lineage>
        <taxon>Bacteria</taxon>
        <taxon>Pseudomonadati</taxon>
        <taxon>Bacteroidota</taxon>
        <taxon>Cytophagia</taxon>
        <taxon>Cytophagales</taxon>
        <taxon>Hymenobacteraceae</taxon>
        <taxon>Adhaeribacter</taxon>
    </lineage>
</organism>
<dbReference type="InterPro" id="IPR012338">
    <property type="entry name" value="Beta-lactam/transpept-like"/>
</dbReference>
<dbReference type="OrthoDB" id="9793489at2"/>
<feature type="chain" id="PRO_5022179160" evidence="1">
    <location>
        <begin position="21"/>
        <end position="393"/>
    </location>
</feature>
<proteinExistence type="predicted"/>
<reference evidence="3 4" key="1">
    <citation type="submission" date="2019-07" db="EMBL/GenBank/DDBJ databases">
        <title>Whole genome shotgun sequence of Adhaeribacter aerolatus NBRC 106133.</title>
        <authorList>
            <person name="Hosoyama A."/>
            <person name="Uohara A."/>
            <person name="Ohji S."/>
            <person name="Ichikawa N."/>
        </authorList>
    </citation>
    <scope>NUCLEOTIDE SEQUENCE [LARGE SCALE GENOMIC DNA]</scope>
    <source>
        <strain evidence="3 4">NBRC 106133</strain>
    </source>
</reference>